<dbReference type="VEuPathDB" id="VectorBase:CSON013859"/>
<gene>
    <name evidence="1" type="primary">CSON013859</name>
</gene>
<proteinExistence type="predicted"/>
<protein>
    <submittedName>
        <fullName evidence="1">CSON013859 protein</fullName>
    </submittedName>
</protein>
<dbReference type="EMBL" id="UFQS01000729">
    <property type="protein sequence ID" value="SSX06424.1"/>
    <property type="molecule type" value="Genomic_DNA"/>
</dbReference>
<dbReference type="EMBL" id="UFQT01000729">
    <property type="protein sequence ID" value="SSX26773.1"/>
    <property type="molecule type" value="Genomic_DNA"/>
</dbReference>
<evidence type="ECO:0000313" key="2">
    <source>
        <dbReference type="EMBL" id="SSX26773.1"/>
    </source>
</evidence>
<name>A0A336KNQ2_CULSO</name>
<reference evidence="1" key="1">
    <citation type="submission" date="2018-04" db="EMBL/GenBank/DDBJ databases">
        <authorList>
            <person name="Go L.Y."/>
            <person name="Mitchell J.A."/>
        </authorList>
    </citation>
    <scope>NUCLEOTIDE SEQUENCE</scope>
    <source>
        <tissue evidence="1">Whole organism</tissue>
    </source>
</reference>
<sequence>MYNNVKLKYYLNFIPFIGKCDISNLVPVPFENNRTESTGKMYKVPVRTYYTPYSRFILHRVKEYIIKSKQIQNDSEDIHCRIKTLPSASEQL</sequence>
<dbReference type="AlphaFoldDB" id="A0A336KNQ2"/>
<evidence type="ECO:0000313" key="1">
    <source>
        <dbReference type="EMBL" id="SSX06424.1"/>
    </source>
</evidence>
<organism evidence="1">
    <name type="scientific">Culicoides sonorensis</name>
    <name type="common">Biting midge</name>
    <dbReference type="NCBI Taxonomy" id="179676"/>
    <lineage>
        <taxon>Eukaryota</taxon>
        <taxon>Metazoa</taxon>
        <taxon>Ecdysozoa</taxon>
        <taxon>Arthropoda</taxon>
        <taxon>Hexapoda</taxon>
        <taxon>Insecta</taxon>
        <taxon>Pterygota</taxon>
        <taxon>Neoptera</taxon>
        <taxon>Endopterygota</taxon>
        <taxon>Diptera</taxon>
        <taxon>Nematocera</taxon>
        <taxon>Chironomoidea</taxon>
        <taxon>Ceratopogonidae</taxon>
        <taxon>Ceratopogoninae</taxon>
        <taxon>Culicoides</taxon>
        <taxon>Monoculicoides</taxon>
    </lineage>
</organism>
<reference evidence="2" key="2">
    <citation type="submission" date="2018-07" db="EMBL/GenBank/DDBJ databases">
        <authorList>
            <person name="Quirk P.G."/>
            <person name="Krulwich T.A."/>
        </authorList>
    </citation>
    <scope>NUCLEOTIDE SEQUENCE</scope>
</reference>
<accession>A0A336KNQ2</accession>